<comment type="caution">
    <text evidence="5">The sequence shown here is derived from an EMBL/GenBank/DDBJ whole genome shotgun (WGS) entry which is preliminary data.</text>
</comment>
<dbReference type="GO" id="GO:0008237">
    <property type="term" value="F:metallopeptidase activity"/>
    <property type="evidence" value="ECO:0007669"/>
    <property type="project" value="InterPro"/>
</dbReference>
<evidence type="ECO:0000313" key="6">
    <source>
        <dbReference type="Proteomes" id="UP000295096"/>
    </source>
</evidence>
<dbReference type="GO" id="GO:0006508">
    <property type="term" value="P:proteolysis"/>
    <property type="evidence" value="ECO:0007669"/>
    <property type="project" value="InterPro"/>
</dbReference>
<dbReference type="RefSeq" id="WP_133289668.1">
    <property type="nucleotide sequence ID" value="NZ_SMSJ01000020.1"/>
</dbReference>
<dbReference type="Pfam" id="PF19289">
    <property type="entry name" value="PmbA_TldD_3rd"/>
    <property type="match status" value="1"/>
</dbReference>
<dbReference type="PANTHER" id="PTHR43421:SF1">
    <property type="entry name" value="METALLOPROTEASE PMBA"/>
    <property type="match status" value="1"/>
</dbReference>
<keyword evidence="6" id="KW-1185">Reference proteome</keyword>
<dbReference type="Pfam" id="PF01523">
    <property type="entry name" value="PmbA_TldD_1st"/>
    <property type="match status" value="1"/>
</dbReference>
<gene>
    <name evidence="5" type="ORF">E2C06_16270</name>
</gene>
<name>A0A4R5QE82_9PROT</name>
<dbReference type="InterPro" id="IPR045570">
    <property type="entry name" value="Metalloprtase-TldD/E_cen_dom"/>
</dbReference>
<dbReference type="Pfam" id="PF19290">
    <property type="entry name" value="PmbA_TldD_2nd"/>
    <property type="match status" value="1"/>
</dbReference>
<dbReference type="OrthoDB" id="9803618at2"/>
<feature type="domain" description="Metalloprotease TldD/E central" evidence="4">
    <location>
        <begin position="115"/>
        <end position="218"/>
    </location>
</feature>
<evidence type="ECO:0000313" key="5">
    <source>
        <dbReference type="EMBL" id="TDH61512.1"/>
    </source>
</evidence>
<feature type="domain" description="Metalloprotease TldD/E C-terminal" evidence="3">
    <location>
        <begin position="226"/>
        <end position="441"/>
    </location>
</feature>
<evidence type="ECO:0000259" key="2">
    <source>
        <dbReference type="Pfam" id="PF01523"/>
    </source>
</evidence>
<dbReference type="InterPro" id="IPR035068">
    <property type="entry name" value="TldD/PmbA_N"/>
</dbReference>
<organism evidence="5 6">
    <name type="scientific">Dankookia rubra</name>
    <dbReference type="NCBI Taxonomy" id="1442381"/>
    <lineage>
        <taxon>Bacteria</taxon>
        <taxon>Pseudomonadati</taxon>
        <taxon>Pseudomonadota</taxon>
        <taxon>Alphaproteobacteria</taxon>
        <taxon>Acetobacterales</taxon>
        <taxon>Roseomonadaceae</taxon>
        <taxon>Dankookia</taxon>
    </lineage>
</organism>
<protein>
    <submittedName>
        <fullName evidence="5">TldD/PmbA family protein</fullName>
    </submittedName>
</protein>
<dbReference type="InterPro" id="IPR002510">
    <property type="entry name" value="Metalloprtase-TldD/E_N"/>
</dbReference>
<dbReference type="InterPro" id="IPR047657">
    <property type="entry name" value="PmbA"/>
</dbReference>
<dbReference type="PANTHER" id="PTHR43421">
    <property type="entry name" value="METALLOPROTEASE PMBA"/>
    <property type="match status" value="1"/>
</dbReference>
<dbReference type="SUPFAM" id="SSF111283">
    <property type="entry name" value="Putative modulator of DNA gyrase, PmbA/TldD"/>
    <property type="match status" value="1"/>
</dbReference>
<comment type="similarity">
    <text evidence="1">Belongs to the peptidase U62 family.</text>
</comment>
<evidence type="ECO:0000259" key="4">
    <source>
        <dbReference type="Pfam" id="PF19290"/>
    </source>
</evidence>
<proteinExistence type="inferred from homology"/>
<dbReference type="InterPro" id="IPR036059">
    <property type="entry name" value="TldD/PmbA_sf"/>
</dbReference>
<evidence type="ECO:0000256" key="1">
    <source>
        <dbReference type="ARBA" id="ARBA00005836"/>
    </source>
</evidence>
<dbReference type="InterPro" id="IPR045569">
    <property type="entry name" value="Metalloprtase-TldD/E_C"/>
</dbReference>
<dbReference type="Gene3D" id="3.30.2290.10">
    <property type="entry name" value="PmbA/TldD superfamily"/>
    <property type="match status" value="1"/>
</dbReference>
<accession>A0A4R5QE82</accession>
<reference evidence="5 6" key="1">
    <citation type="journal article" date="2016" name="J. Microbiol.">
        <title>Dankookia rubra gen. nov., sp. nov., an alphaproteobacterium isolated from sediment of a shallow stream.</title>
        <authorList>
            <person name="Kim W.H."/>
            <person name="Kim D.H."/>
            <person name="Kang K."/>
            <person name="Ahn T.Y."/>
        </authorList>
    </citation>
    <scope>NUCLEOTIDE SEQUENCE [LARGE SCALE GENOMIC DNA]</scope>
    <source>
        <strain evidence="5 6">JCM30602</strain>
    </source>
</reference>
<sequence>MTHADTLQDLVAAARRAGADAADAILVSNASLHVSRRLGAIEQLERSEGFDLGLRVFLGQRQAIVSSTDPSPKGFAALAERAVAMARVVPEDPHAGLADAPDGLVAVDLDLADAEEPNAAALIARAAAAEDAALAVAGVSNSEGASAGWGRYAIAMAASNGFAGEYARTSHSISVTALAGQGTAMERDYDYSSTVHLEDLEDAAMLGRRAGEKAVARLNPTRPKTARIPVIYDPRVATSLLGHLSGAINGAAVARGTSFLGDRLGQRVMAAGLTVVDDPTRRRGLRSRPFDGEGMKGTRRAIVEDGILTTWILDWRSARQLGMVSTGHASRGTGGPPSPSTTNLWLEPGSVTPAALMADIREGIYVTELIGMGVNGVTGDYSRGAAGFMIRDGALAEPVSEITIAGNVKEMLLNLIPADDLEFRRGTDSPTIRVEGLTMAGG</sequence>
<dbReference type="EMBL" id="SMSJ01000020">
    <property type="protein sequence ID" value="TDH61512.1"/>
    <property type="molecule type" value="Genomic_DNA"/>
</dbReference>
<feature type="domain" description="Metalloprotease TldD/E N-terminal" evidence="2">
    <location>
        <begin position="22"/>
        <end position="86"/>
    </location>
</feature>
<evidence type="ECO:0000259" key="3">
    <source>
        <dbReference type="Pfam" id="PF19289"/>
    </source>
</evidence>
<dbReference type="AlphaFoldDB" id="A0A4R5QE82"/>
<dbReference type="Proteomes" id="UP000295096">
    <property type="component" value="Unassembled WGS sequence"/>
</dbReference>
<dbReference type="GO" id="GO:0005829">
    <property type="term" value="C:cytosol"/>
    <property type="evidence" value="ECO:0007669"/>
    <property type="project" value="TreeGrafter"/>
</dbReference>